<gene>
    <name evidence="2" type="ORF">G127AT_12410</name>
</gene>
<protein>
    <submittedName>
        <fullName evidence="2">GNAT family N-acetyltransferase</fullName>
    </submittedName>
</protein>
<organism evidence="2 3">
    <name type="scientific">Agromyces archimandritae</name>
    <dbReference type="NCBI Taxonomy" id="2781962"/>
    <lineage>
        <taxon>Bacteria</taxon>
        <taxon>Bacillati</taxon>
        <taxon>Actinomycetota</taxon>
        <taxon>Actinomycetes</taxon>
        <taxon>Micrococcales</taxon>
        <taxon>Microbacteriaceae</taxon>
        <taxon>Agromyces</taxon>
    </lineage>
</organism>
<dbReference type="EMBL" id="CP071696">
    <property type="protein sequence ID" value="QTX06310.1"/>
    <property type="molecule type" value="Genomic_DNA"/>
</dbReference>
<dbReference type="PROSITE" id="PS51186">
    <property type="entry name" value="GNAT"/>
    <property type="match status" value="1"/>
</dbReference>
<reference evidence="2" key="1">
    <citation type="submission" date="2021-03" db="EMBL/GenBank/DDBJ databases">
        <title>Agromyces archimandritus sp. nov., isolated from the cockroach Archimandrita tessellata.</title>
        <authorList>
            <person name="Guzman J."/>
            <person name="Ortuzar M."/>
            <person name="Poehlein A."/>
            <person name="Daniel R."/>
            <person name="Trujillo M."/>
            <person name="Vilcinskas A."/>
        </authorList>
    </citation>
    <scope>NUCLEOTIDE SEQUENCE</scope>
    <source>
        <strain evidence="2">G127AT</strain>
    </source>
</reference>
<dbReference type="SUPFAM" id="SSF55729">
    <property type="entry name" value="Acyl-CoA N-acyltransferases (Nat)"/>
    <property type="match status" value="1"/>
</dbReference>
<dbReference type="InterPro" id="IPR051822">
    <property type="entry name" value="Glycosyl_Hydrolase_84"/>
</dbReference>
<dbReference type="PANTHER" id="PTHR13170:SF16">
    <property type="entry name" value="PROTEIN O-GLCNACASE"/>
    <property type="match status" value="1"/>
</dbReference>
<dbReference type="PANTHER" id="PTHR13170">
    <property type="entry name" value="O-GLCNACASE"/>
    <property type="match status" value="1"/>
</dbReference>
<dbReference type="AlphaFoldDB" id="A0A975FQ22"/>
<evidence type="ECO:0000259" key="1">
    <source>
        <dbReference type="PROSITE" id="PS51186"/>
    </source>
</evidence>
<sequence length="212" mass="23029">MADATRLRPFQPGDEPFLTDICVRTAASGEDATGQLPDDSLWANIYALPYAARHPDLTFVVTDDRDEPIGYVLGTDDTDAFERWFAAEYWPAVAHRWPERGNAEDEVDLSAEQAKEARLVGIASGIGSHASPHATRYPAHLHIDLLPQAQGSGWGRKLIDALADALRERGVPGIHLGVGVNNANAIAFYQHLGFVPLNDDSTALGYDLTVAE</sequence>
<dbReference type="InterPro" id="IPR000182">
    <property type="entry name" value="GNAT_dom"/>
</dbReference>
<dbReference type="Gene3D" id="3.40.630.30">
    <property type="match status" value="1"/>
</dbReference>
<dbReference type="InterPro" id="IPR016181">
    <property type="entry name" value="Acyl_CoA_acyltransferase"/>
</dbReference>
<feature type="domain" description="N-acetyltransferase" evidence="1">
    <location>
        <begin position="69"/>
        <end position="212"/>
    </location>
</feature>
<evidence type="ECO:0000313" key="2">
    <source>
        <dbReference type="EMBL" id="QTX06310.1"/>
    </source>
</evidence>
<dbReference type="Proteomes" id="UP000671914">
    <property type="component" value="Chromosome"/>
</dbReference>
<evidence type="ECO:0000313" key="3">
    <source>
        <dbReference type="Proteomes" id="UP000671914"/>
    </source>
</evidence>
<dbReference type="CDD" id="cd04301">
    <property type="entry name" value="NAT_SF"/>
    <property type="match status" value="1"/>
</dbReference>
<proteinExistence type="predicted"/>
<name>A0A975FQ22_9MICO</name>
<dbReference type="KEGG" id="aarc:G127AT_12410"/>
<dbReference type="GO" id="GO:0016747">
    <property type="term" value="F:acyltransferase activity, transferring groups other than amino-acyl groups"/>
    <property type="evidence" value="ECO:0007669"/>
    <property type="project" value="InterPro"/>
</dbReference>
<dbReference type="Pfam" id="PF00583">
    <property type="entry name" value="Acetyltransf_1"/>
    <property type="match status" value="1"/>
</dbReference>
<accession>A0A975FQ22</accession>
<keyword evidence="3" id="KW-1185">Reference proteome</keyword>